<dbReference type="PANTHER" id="PTHR23079:SF1">
    <property type="entry name" value="RNA-DEPENDENT RNA POLYMERASE 1"/>
    <property type="match status" value="1"/>
</dbReference>
<dbReference type="AlphaFoldDB" id="A0A7J7LPU0"/>
<reference evidence="6 7" key="1">
    <citation type="journal article" date="2020" name="IScience">
        <title>Genome Sequencing of the Endangered Kingdonia uniflora (Circaeasteraceae, Ranunculales) Reveals Potential Mechanisms of Evolutionary Specialization.</title>
        <authorList>
            <person name="Sun Y."/>
            <person name="Deng T."/>
            <person name="Zhang A."/>
            <person name="Moore M.J."/>
            <person name="Landis J.B."/>
            <person name="Lin N."/>
            <person name="Zhang H."/>
            <person name="Zhang X."/>
            <person name="Huang J."/>
            <person name="Zhang X."/>
            <person name="Sun H."/>
            <person name="Wang H."/>
        </authorList>
    </citation>
    <scope>NUCLEOTIDE SEQUENCE [LARGE SCALE GENOMIC DNA]</scope>
    <source>
        <strain evidence="6">TB1705</strain>
        <tissue evidence="6">Leaf</tissue>
    </source>
</reference>
<evidence type="ECO:0000259" key="3">
    <source>
        <dbReference type="Pfam" id="PF24823"/>
    </source>
</evidence>
<evidence type="ECO:0000256" key="1">
    <source>
        <dbReference type="RuleBase" id="RU363098"/>
    </source>
</evidence>
<dbReference type="Pfam" id="PF05183">
    <property type="entry name" value="RdRP"/>
    <property type="match status" value="1"/>
</dbReference>
<sequence>MGKTIQVYGFPSDVSADAVKVFLESYTGDGTVYALKVRQTNLNSRAFAVVQFTTAHITDFVASMINQRLYYGNSYLKVRDMERDIVPKPKASMHTLEVTAMNMGCQVSNERFFVLWKCNNVLVKFGFLSRKVEFFLRHCNVEYKLEFSFGNIWQIQLRRPRMLNTQFLVIQVLAAPRIYEKSSVSSGNIYEDPALNYFRDTPVDQWVRATDFTTSSFIGQSSAICLELPNSCELPCIREHFHCFKENEGQFFLEAGFSYSCSLDLVPVVVPPLGLQVPYNILFKVNSLIQNGCLAGQTLDTTFFRLVHPQYVAIAHIERALETLYHLKECCYEPVKWLNEQYKRYGKLKNITDSPFVALDYGLVYIRRIQITPSKVYFCGPEAIVSNRVLRHYHELMDNFIRVSFVDEDWEKLRSTDLSPRTPSLGEDAQHTGIYSRILSVLRCGIAIGDKRFDFLAFSSSQLRDNSTWMFASENGITAAGIREWMGDFSHIRNVAKYAARLGQSFGSSTETLTVCRQEIQMIPDIEIEGNGLKFNFSDGIGKISEKFAKEVAAKCATNGSTPSAFQIRYGGFKGVVAVDPTSVVKLSLRDSMSKYTSLNSKLDVLSWSKFQPCFLNRQLITLLSTLGVKDQIFVKKQTEVINQLNMLLTDPVMAHQTLKIMSSREGVNVLKEMLFCGYKPDAEPFLSMMLQAFRASKLLDLRRKTRIFVPNGRSMMGCLDETGTLEYGQVFVQTSRANDKLVHSNCSVSGSELDLYNFIIVGKVLVAKNPCLHPGDVRILQAINVPDLHHLVDCVVFPQKGTRYDVF</sequence>
<comment type="catalytic activity">
    <reaction evidence="1">
        <text>RNA(n) + a ribonucleoside 5'-triphosphate = RNA(n+1) + diphosphate</text>
        <dbReference type="Rhea" id="RHEA:21248"/>
        <dbReference type="Rhea" id="RHEA-COMP:14527"/>
        <dbReference type="Rhea" id="RHEA-COMP:17342"/>
        <dbReference type="ChEBI" id="CHEBI:33019"/>
        <dbReference type="ChEBI" id="CHEBI:61557"/>
        <dbReference type="ChEBI" id="CHEBI:140395"/>
        <dbReference type="EC" id="2.7.7.48"/>
    </reaction>
</comment>
<keyword evidence="7" id="KW-1185">Reference proteome</keyword>
<dbReference type="InterPro" id="IPR057596">
    <property type="entry name" value="RDRP_core"/>
</dbReference>
<keyword evidence="1" id="KW-0548">Nucleotidyltransferase</keyword>
<dbReference type="SUPFAM" id="SSF54928">
    <property type="entry name" value="RNA-binding domain, RBD"/>
    <property type="match status" value="1"/>
</dbReference>
<name>A0A7J7LPU0_9MAGN</name>
<dbReference type="GO" id="GO:0003723">
    <property type="term" value="F:RNA binding"/>
    <property type="evidence" value="ECO:0007669"/>
    <property type="project" value="UniProtKB-KW"/>
</dbReference>
<dbReference type="Pfam" id="PF26250">
    <property type="entry name" value="RRM_RdRP1_2"/>
    <property type="match status" value="1"/>
</dbReference>
<evidence type="ECO:0000313" key="7">
    <source>
        <dbReference type="Proteomes" id="UP000541444"/>
    </source>
</evidence>
<protein>
    <recommendedName>
        <fullName evidence="1">RNA-dependent RNA polymerase</fullName>
        <ecNumber evidence="1">2.7.7.48</ecNumber>
    </recommendedName>
</protein>
<dbReference type="InterPro" id="IPR057590">
    <property type="entry name" value="PH_RDR1/2-like"/>
</dbReference>
<gene>
    <name evidence="6" type="ORF">GIB67_006139</name>
</gene>
<evidence type="ECO:0000259" key="2">
    <source>
        <dbReference type="Pfam" id="PF05183"/>
    </source>
</evidence>
<dbReference type="InterPro" id="IPR035979">
    <property type="entry name" value="RBD_domain_sf"/>
</dbReference>
<proteinExistence type="inferred from homology"/>
<dbReference type="OrthoDB" id="6513042at2759"/>
<comment type="similarity">
    <text evidence="1">Belongs to the RdRP family.</text>
</comment>
<feature type="domain" description="RDRP core" evidence="2">
    <location>
        <begin position="371"/>
        <end position="804"/>
    </location>
</feature>
<dbReference type="EC" id="2.7.7.48" evidence="1"/>
<evidence type="ECO:0000259" key="5">
    <source>
        <dbReference type="Pfam" id="PF26252"/>
    </source>
</evidence>
<dbReference type="GO" id="GO:0003968">
    <property type="term" value="F:RNA-directed RNA polymerase activity"/>
    <property type="evidence" value="ECO:0007669"/>
    <property type="project" value="UniProtKB-KW"/>
</dbReference>
<accession>A0A7J7LPU0</accession>
<dbReference type="Proteomes" id="UP000541444">
    <property type="component" value="Unassembled WGS sequence"/>
</dbReference>
<keyword evidence="1" id="KW-0694">RNA-binding</keyword>
<feature type="domain" description="RDR1/2-like RRM" evidence="4">
    <location>
        <begin position="4"/>
        <end position="83"/>
    </location>
</feature>
<dbReference type="InterPro" id="IPR058763">
    <property type="entry name" value="RRM_RDR1/2-like"/>
</dbReference>
<comment type="function">
    <text evidence="1">Probably involved in the RNA silencing pathway and required for the generation of small interfering RNAs (siRNAs).</text>
</comment>
<organism evidence="6 7">
    <name type="scientific">Kingdonia uniflora</name>
    <dbReference type="NCBI Taxonomy" id="39325"/>
    <lineage>
        <taxon>Eukaryota</taxon>
        <taxon>Viridiplantae</taxon>
        <taxon>Streptophyta</taxon>
        <taxon>Embryophyta</taxon>
        <taxon>Tracheophyta</taxon>
        <taxon>Spermatophyta</taxon>
        <taxon>Magnoliopsida</taxon>
        <taxon>Ranunculales</taxon>
        <taxon>Circaeasteraceae</taxon>
        <taxon>Kingdonia</taxon>
    </lineage>
</organism>
<feature type="domain" description="RDR1/2-like PH-like" evidence="3">
    <location>
        <begin position="102"/>
        <end position="251"/>
    </location>
</feature>
<evidence type="ECO:0000259" key="4">
    <source>
        <dbReference type="Pfam" id="PF26250"/>
    </source>
</evidence>
<dbReference type="GO" id="GO:0030422">
    <property type="term" value="P:siRNA processing"/>
    <property type="evidence" value="ECO:0007669"/>
    <property type="project" value="TreeGrafter"/>
</dbReference>
<dbReference type="GO" id="GO:0031380">
    <property type="term" value="C:nuclear RNA-directed RNA polymerase complex"/>
    <property type="evidence" value="ECO:0007669"/>
    <property type="project" value="TreeGrafter"/>
</dbReference>
<dbReference type="PANTHER" id="PTHR23079">
    <property type="entry name" value="RNA-DEPENDENT RNA POLYMERASE"/>
    <property type="match status" value="1"/>
</dbReference>
<dbReference type="Pfam" id="PF26252">
    <property type="entry name" value="RdRP_helical"/>
    <property type="match status" value="1"/>
</dbReference>
<comment type="caution">
    <text evidence="6">The sequence shown here is derived from an EMBL/GenBank/DDBJ whole genome shotgun (WGS) entry which is preliminary data.</text>
</comment>
<dbReference type="InterPro" id="IPR007855">
    <property type="entry name" value="RDRP"/>
</dbReference>
<keyword evidence="1" id="KW-0696">RNA-directed RNA polymerase</keyword>
<feature type="domain" description="RDRP helical" evidence="5">
    <location>
        <begin position="267"/>
        <end position="345"/>
    </location>
</feature>
<keyword evidence="1" id="KW-0808">Transferase</keyword>
<dbReference type="Pfam" id="PF24823">
    <property type="entry name" value="PH_RDR2"/>
    <property type="match status" value="1"/>
</dbReference>
<dbReference type="EMBL" id="JACGCM010002114">
    <property type="protein sequence ID" value="KAF6144647.1"/>
    <property type="molecule type" value="Genomic_DNA"/>
</dbReference>
<dbReference type="InterPro" id="IPR058751">
    <property type="entry name" value="RDRP_helical"/>
</dbReference>
<keyword evidence="1" id="KW-0943">RNA-mediated gene silencing</keyword>
<evidence type="ECO:0000313" key="6">
    <source>
        <dbReference type="EMBL" id="KAF6144647.1"/>
    </source>
</evidence>